<name>A0A348FXR2_9HYPH</name>
<dbReference type="PANTHER" id="PTHR30478">
    <property type="entry name" value="DNA POLYMERASE III SUBUNIT BETA"/>
    <property type="match status" value="1"/>
</dbReference>
<evidence type="ECO:0000313" key="15">
    <source>
        <dbReference type="Proteomes" id="UP000266934"/>
    </source>
</evidence>
<evidence type="ECO:0000256" key="2">
    <source>
        <dbReference type="ARBA" id="ARBA00010752"/>
    </source>
</evidence>
<dbReference type="Gene3D" id="3.10.150.10">
    <property type="entry name" value="DNA Polymerase III, subunit A, domain 2"/>
    <property type="match status" value="1"/>
</dbReference>
<sequence length="372" mass="40288">MRTIVERADLAKSLGHVHRVVEKRNTIPILANVLLRADGTRLELKATDLDLEVVESIAADVKLAGATTVPAHMFHDIVRKLPEGAEISLEADTAKGTLVIRAGRARFQLQTLPESDFPDLTAGEFGHRFTLSAADLKRLLDKTQFAISTEETRYYLNGIYLHTISGPEGEMLRAVATDGHRLAQVEFAAPAGATGMPGVIVPRKTVAEVQRLLEDGSTEVQIELSTAKIRFAFGDTVLTSKLIDGTFPDYARVIPVANDKTLLVDKADFAAAVDRVSTVSSERGRAVKLALSEGKLVLTVTNPDSGSATEEIEADYAADPLEIGFNSRYLLEITGQLEGDDAELKLADPGSPTLLRDKDSRGALYVLMPMRV</sequence>
<dbReference type="InterPro" id="IPR001001">
    <property type="entry name" value="DNA_polIII_beta"/>
</dbReference>
<dbReference type="SMART" id="SM00480">
    <property type="entry name" value="POL3Bc"/>
    <property type="match status" value="1"/>
</dbReference>
<keyword evidence="4 10" id="KW-0963">Cytoplasm</keyword>
<dbReference type="OrthoDB" id="8421503at2"/>
<dbReference type="Pfam" id="PF02768">
    <property type="entry name" value="DNA_pol3_beta_3"/>
    <property type="match status" value="1"/>
</dbReference>
<keyword evidence="5 10" id="KW-0808">Transferase</keyword>
<evidence type="ECO:0000256" key="1">
    <source>
        <dbReference type="ARBA" id="ARBA00004496"/>
    </source>
</evidence>
<evidence type="ECO:0000256" key="3">
    <source>
        <dbReference type="ARBA" id="ARBA00021035"/>
    </source>
</evidence>
<dbReference type="AlphaFoldDB" id="A0A348FXR2"/>
<dbReference type="GO" id="GO:0009360">
    <property type="term" value="C:DNA polymerase III complex"/>
    <property type="evidence" value="ECO:0007669"/>
    <property type="project" value="InterPro"/>
</dbReference>
<reference evidence="14 15" key="1">
    <citation type="submission" date="2018-08" db="EMBL/GenBank/DDBJ databases">
        <title>Complete genome sequencing of Blastochloris tepida GI.</title>
        <authorList>
            <person name="Tsukatani Y."/>
            <person name="Mori H."/>
        </authorList>
    </citation>
    <scope>NUCLEOTIDE SEQUENCE [LARGE SCALE GENOMIC DNA]</scope>
    <source>
        <strain evidence="14 15">GI</strain>
    </source>
</reference>
<keyword evidence="7 10" id="KW-0235">DNA replication</keyword>
<feature type="domain" description="DNA polymerase III beta sliding clamp C-terminal" evidence="13">
    <location>
        <begin position="252"/>
        <end position="371"/>
    </location>
</feature>
<dbReference type="Pfam" id="PF00712">
    <property type="entry name" value="DNA_pol3_beta"/>
    <property type="match status" value="1"/>
</dbReference>
<feature type="domain" description="DNA polymerase III beta sliding clamp N-terminal" evidence="11">
    <location>
        <begin position="1"/>
        <end position="120"/>
    </location>
</feature>
<comment type="similarity">
    <text evidence="2 10">Belongs to the beta sliding clamp family.</text>
</comment>
<keyword evidence="8 10" id="KW-0239">DNA-directed DNA polymerase</keyword>
<evidence type="ECO:0000256" key="7">
    <source>
        <dbReference type="ARBA" id="ARBA00022705"/>
    </source>
</evidence>
<dbReference type="GO" id="GO:0003677">
    <property type="term" value="F:DNA binding"/>
    <property type="evidence" value="ECO:0007669"/>
    <property type="project" value="UniProtKB-UniRule"/>
</dbReference>
<dbReference type="Proteomes" id="UP000266934">
    <property type="component" value="Chromosome"/>
</dbReference>
<keyword evidence="15" id="KW-1185">Reference proteome</keyword>
<evidence type="ECO:0000259" key="12">
    <source>
        <dbReference type="Pfam" id="PF02767"/>
    </source>
</evidence>
<dbReference type="PIRSF" id="PIRSF000804">
    <property type="entry name" value="DNA_pol_III_b"/>
    <property type="match status" value="1"/>
</dbReference>
<keyword evidence="6 10" id="KW-0548">Nucleotidyltransferase</keyword>
<evidence type="ECO:0000256" key="4">
    <source>
        <dbReference type="ARBA" id="ARBA00022490"/>
    </source>
</evidence>
<dbReference type="InterPro" id="IPR022634">
    <property type="entry name" value="DNA_polIII_beta_N"/>
</dbReference>
<comment type="subunit">
    <text evidence="10">Forms a ring-shaped head-to-tail homodimer around DNA.</text>
</comment>
<dbReference type="Pfam" id="PF02767">
    <property type="entry name" value="DNA_pol3_beta_2"/>
    <property type="match status" value="1"/>
</dbReference>
<dbReference type="RefSeq" id="WP_126397799.1">
    <property type="nucleotide sequence ID" value="NZ_AP018907.1"/>
</dbReference>
<dbReference type="GO" id="GO:0003887">
    <property type="term" value="F:DNA-directed DNA polymerase activity"/>
    <property type="evidence" value="ECO:0007669"/>
    <property type="project" value="UniProtKB-UniRule"/>
</dbReference>
<dbReference type="GO" id="GO:0006271">
    <property type="term" value="P:DNA strand elongation involved in DNA replication"/>
    <property type="evidence" value="ECO:0007669"/>
    <property type="project" value="TreeGrafter"/>
</dbReference>
<evidence type="ECO:0000313" key="14">
    <source>
        <dbReference type="EMBL" id="BBF92095.1"/>
    </source>
</evidence>
<protein>
    <recommendedName>
        <fullName evidence="3 10">Beta sliding clamp</fullName>
    </recommendedName>
</protein>
<comment type="subcellular location">
    <subcellularLocation>
        <location evidence="1 10">Cytoplasm</location>
    </subcellularLocation>
</comment>
<dbReference type="InterPro" id="IPR022637">
    <property type="entry name" value="DNA_polIII_beta_cen"/>
</dbReference>
<dbReference type="EMBL" id="AP018907">
    <property type="protein sequence ID" value="BBF92095.1"/>
    <property type="molecule type" value="Genomic_DNA"/>
</dbReference>
<dbReference type="CDD" id="cd00140">
    <property type="entry name" value="beta_clamp"/>
    <property type="match status" value="1"/>
</dbReference>
<evidence type="ECO:0000256" key="6">
    <source>
        <dbReference type="ARBA" id="ARBA00022695"/>
    </source>
</evidence>
<evidence type="ECO:0000259" key="11">
    <source>
        <dbReference type="Pfam" id="PF00712"/>
    </source>
</evidence>
<evidence type="ECO:0000256" key="10">
    <source>
        <dbReference type="PIRNR" id="PIRNR000804"/>
    </source>
</evidence>
<dbReference type="PANTHER" id="PTHR30478:SF0">
    <property type="entry name" value="BETA SLIDING CLAMP"/>
    <property type="match status" value="1"/>
</dbReference>
<dbReference type="Gene3D" id="3.70.10.10">
    <property type="match status" value="1"/>
</dbReference>
<evidence type="ECO:0000256" key="8">
    <source>
        <dbReference type="ARBA" id="ARBA00022932"/>
    </source>
</evidence>
<organism evidence="14 15">
    <name type="scientific">Blastochloris tepida</name>
    <dbReference type="NCBI Taxonomy" id="2233851"/>
    <lineage>
        <taxon>Bacteria</taxon>
        <taxon>Pseudomonadati</taxon>
        <taxon>Pseudomonadota</taxon>
        <taxon>Alphaproteobacteria</taxon>
        <taxon>Hyphomicrobiales</taxon>
        <taxon>Blastochloridaceae</taxon>
        <taxon>Blastochloris</taxon>
    </lineage>
</organism>
<dbReference type="GO" id="GO:0005737">
    <property type="term" value="C:cytoplasm"/>
    <property type="evidence" value="ECO:0007669"/>
    <property type="project" value="UniProtKB-SubCell"/>
</dbReference>
<dbReference type="KEGG" id="blag:BLTE_07800"/>
<dbReference type="InterPro" id="IPR046938">
    <property type="entry name" value="DNA_clamp_sf"/>
</dbReference>
<accession>A0A348FXR2</accession>
<evidence type="ECO:0000259" key="13">
    <source>
        <dbReference type="Pfam" id="PF02768"/>
    </source>
</evidence>
<feature type="domain" description="DNA polymerase III beta sliding clamp central" evidence="12">
    <location>
        <begin position="131"/>
        <end position="249"/>
    </location>
</feature>
<dbReference type="GO" id="GO:0008408">
    <property type="term" value="F:3'-5' exonuclease activity"/>
    <property type="evidence" value="ECO:0007669"/>
    <property type="project" value="InterPro"/>
</dbReference>
<gene>
    <name evidence="14" type="primary">dnaN</name>
    <name evidence="14" type="ORF">BLTE_07800</name>
</gene>
<comment type="function">
    <text evidence="10">Confers DNA tethering and processivity to DNA polymerases and other proteins. Acts as a clamp, forming a ring around DNA (a reaction catalyzed by the clamp-loading complex) which diffuses in an ATP-independent manner freely and bidirectionally along dsDNA. Initially characterized for its ability to contact the catalytic subunit of DNA polymerase III (Pol III), a complex, multichain enzyme responsible for most of the replicative synthesis in bacteria; Pol III exhibits 3'-5' exonuclease proofreading activity. The beta chain is required for initiation of replication as well as for processivity of DNA replication.</text>
</comment>
<dbReference type="NCBIfam" id="TIGR00663">
    <property type="entry name" value="dnan"/>
    <property type="match status" value="1"/>
</dbReference>
<evidence type="ECO:0000256" key="5">
    <source>
        <dbReference type="ARBA" id="ARBA00022679"/>
    </source>
</evidence>
<dbReference type="InterPro" id="IPR022635">
    <property type="entry name" value="DNA_polIII_beta_C"/>
</dbReference>
<keyword evidence="9" id="KW-0238">DNA-binding</keyword>
<dbReference type="SUPFAM" id="SSF55979">
    <property type="entry name" value="DNA clamp"/>
    <property type="match status" value="3"/>
</dbReference>
<proteinExistence type="inferred from homology"/>
<evidence type="ECO:0000256" key="9">
    <source>
        <dbReference type="ARBA" id="ARBA00023125"/>
    </source>
</evidence>